<sequence>MEGSPYRKSSVSQNRGRSLGLVPGFLLAGTWSVPILGTRGSGSCLEAGGNDTGVFFPNRAYRRTSSEGERSWETPFSLLRLMLPYQARAPRCCPPRRSPESTLLVSCRVKGLVLVSEGKILRFELAELLGALLQLLGVFVDLFLQDLELRGKLGIGLFPSSMQPGYLTLQIVDLPMEFSFSLGSFGFSLSEVFHFPGEGGDPGTKPGKLHSGEPEFLLAGILGTGVPSSGDPEAGVLPGLWRNSIPELPLGRASLQQSCDPGSTQVGTVL</sequence>
<gene>
    <name evidence="1" type="ORF">F2Q69_00042258</name>
</gene>
<organism evidence="1 2">
    <name type="scientific">Brassica cretica</name>
    <name type="common">Mustard</name>
    <dbReference type="NCBI Taxonomy" id="69181"/>
    <lineage>
        <taxon>Eukaryota</taxon>
        <taxon>Viridiplantae</taxon>
        <taxon>Streptophyta</taxon>
        <taxon>Embryophyta</taxon>
        <taxon>Tracheophyta</taxon>
        <taxon>Spermatophyta</taxon>
        <taxon>Magnoliopsida</taxon>
        <taxon>eudicotyledons</taxon>
        <taxon>Gunneridae</taxon>
        <taxon>Pentapetalae</taxon>
        <taxon>rosids</taxon>
        <taxon>malvids</taxon>
        <taxon>Brassicales</taxon>
        <taxon>Brassicaceae</taxon>
        <taxon>Brassiceae</taxon>
        <taxon>Brassica</taxon>
    </lineage>
</organism>
<accession>A0A8S9NDG9</accession>
<comment type="caution">
    <text evidence="1">The sequence shown here is derived from an EMBL/GenBank/DDBJ whole genome shotgun (WGS) entry which is preliminary data.</text>
</comment>
<dbReference type="EMBL" id="QGKX02001621">
    <property type="protein sequence ID" value="KAF3499937.1"/>
    <property type="molecule type" value="Genomic_DNA"/>
</dbReference>
<evidence type="ECO:0000313" key="1">
    <source>
        <dbReference type="EMBL" id="KAF3499937.1"/>
    </source>
</evidence>
<protein>
    <submittedName>
        <fullName evidence="1">Uncharacterized protein</fullName>
    </submittedName>
</protein>
<name>A0A8S9NDG9_BRACR</name>
<evidence type="ECO:0000313" key="2">
    <source>
        <dbReference type="Proteomes" id="UP000712600"/>
    </source>
</evidence>
<reference evidence="1" key="1">
    <citation type="submission" date="2019-12" db="EMBL/GenBank/DDBJ databases">
        <title>Genome sequencing and annotation of Brassica cretica.</title>
        <authorList>
            <person name="Studholme D.J."/>
            <person name="Sarris P."/>
        </authorList>
    </citation>
    <scope>NUCLEOTIDE SEQUENCE</scope>
    <source>
        <strain evidence="1">PFS-109/04</strain>
        <tissue evidence="1">Leaf</tissue>
    </source>
</reference>
<dbReference type="Proteomes" id="UP000712600">
    <property type="component" value="Unassembled WGS sequence"/>
</dbReference>
<proteinExistence type="predicted"/>
<dbReference type="AlphaFoldDB" id="A0A8S9NDG9"/>